<protein>
    <submittedName>
        <fullName evidence="1">Uncharacterized protein</fullName>
    </submittedName>
</protein>
<accession>B4W0Z1</accession>
<dbReference type="Proteomes" id="UP000003835">
    <property type="component" value="Unassembled WGS sequence"/>
</dbReference>
<keyword evidence="2" id="KW-1185">Reference proteome</keyword>
<reference evidence="1 2" key="1">
    <citation type="submission" date="2008-07" db="EMBL/GenBank/DDBJ databases">
        <authorList>
            <person name="Tandeau de Marsac N."/>
            <person name="Ferriera S."/>
            <person name="Johnson J."/>
            <person name="Kravitz S."/>
            <person name="Beeson K."/>
            <person name="Sutton G."/>
            <person name="Rogers Y.-H."/>
            <person name="Friedman R."/>
            <person name="Frazier M."/>
            <person name="Venter J.C."/>
        </authorList>
    </citation>
    <scope>NUCLEOTIDE SEQUENCE [LARGE SCALE GENOMIC DNA]</scope>
    <source>
        <strain evidence="1 2">PCC 7420</strain>
    </source>
</reference>
<evidence type="ECO:0000313" key="1">
    <source>
        <dbReference type="EMBL" id="EDX72172.1"/>
    </source>
</evidence>
<dbReference type="HOGENOM" id="CLU_3342500_0_0_3"/>
<organism evidence="1 2">
    <name type="scientific">Coleofasciculus chthonoplastes PCC 7420</name>
    <dbReference type="NCBI Taxonomy" id="118168"/>
    <lineage>
        <taxon>Bacteria</taxon>
        <taxon>Bacillati</taxon>
        <taxon>Cyanobacteriota</taxon>
        <taxon>Cyanophyceae</taxon>
        <taxon>Coleofasciculales</taxon>
        <taxon>Coleofasciculaceae</taxon>
        <taxon>Coleofasciculus</taxon>
    </lineage>
</organism>
<gene>
    <name evidence="1" type="ORF">MC7420_8264</name>
</gene>
<sequence length="37" mass="4242">MMGARYAPLQFLDVILIHQLRCATSVFSLPYCLINDK</sequence>
<dbReference type="EMBL" id="DS989866">
    <property type="protein sequence ID" value="EDX72172.1"/>
    <property type="molecule type" value="Genomic_DNA"/>
</dbReference>
<dbReference type="AlphaFoldDB" id="B4W0Z1"/>
<name>B4W0Z1_9CYAN</name>
<evidence type="ECO:0000313" key="2">
    <source>
        <dbReference type="Proteomes" id="UP000003835"/>
    </source>
</evidence>
<proteinExistence type="predicted"/>